<dbReference type="InterPro" id="IPR033738">
    <property type="entry name" value="AsnB_N"/>
</dbReference>
<dbReference type="SUPFAM" id="SSF52402">
    <property type="entry name" value="Adenine nucleotide alpha hydrolases-like"/>
    <property type="match status" value="1"/>
</dbReference>
<accession>A0A1F6A572</accession>
<dbReference type="GO" id="GO:0004066">
    <property type="term" value="F:asparagine synthase (glutamine-hydrolyzing) activity"/>
    <property type="evidence" value="ECO:0007669"/>
    <property type="project" value="UniProtKB-EC"/>
</dbReference>
<evidence type="ECO:0000256" key="4">
    <source>
        <dbReference type="ARBA" id="ARBA00022741"/>
    </source>
</evidence>
<dbReference type="Gene3D" id="3.40.50.620">
    <property type="entry name" value="HUPs"/>
    <property type="match status" value="1"/>
</dbReference>
<dbReference type="CDD" id="cd01991">
    <property type="entry name" value="Asn_synthase_B_C"/>
    <property type="match status" value="1"/>
</dbReference>
<comment type="catalytic activity">
    <reaction evidence="7">
        <text>L-aspartate + L-glutamine + ATP + H2O = L-asparagine + L-glutamate + AMP + diphosphate + H(+)</text>
        <dbReference type="Rhea" id="RHEA:12228"/>
        <dbReference type="ChEBI" id="CHEBI:15377"/>
        <dbReference type="ChEBI" id="CHEBI:15378"/>
        <dbReference type="ChEBI" id="CHEBI:29985"/>
        <dbReference type="ChEBI" id="CHEBI:29991"/>
        <dbReference type="ChEBI" id="CHEBI:30616"/>
        <dbReference type="ChEBI" id="CHEBI:33019"/>
        <dbReference type="ChEBI" id="CHEBI:58048"/>
        <dbReference type="ChEBI" id="CHEBI:58359"/>
        <dbReference type="ChEBI" id="CHEBI:456215"/>
        <dbReference type="EC" id="6.3.5.4"/>
    </reaction>
</comment>
<dbReference type="STRING" id="1798381.A2721_03200"/>
<keyword evidence="4 9" id="KW-0547">Nucleotide-binding</keyword>
<proteinExistence type="inferred from homology"/>
<protein>
    <recommendedName>
        <fullName evidence="3">asparagine synthase (glutamine-hydrolyzing)</fullName>
        <ecNumber evidence="3">6.3.5.4</ecNumber>
    </recommendedName>
</protein>
<evidence type="ECO:0000256" key="2">
    <source>
        <dbReference type="ARBA" id="ARBA00005752"/>
    </source>
</evidence>
<dbReference type="InterPro" id="IPR006426">
    <property type="entry name" value="Asn_synth_AEB"/>
</dbReference>
<evidence type="ECO:0000256" key="1">
    <source>
        <dbReference type="ARBA" id="ARBA00005187"/>
    </source>
</evidence>
<dbReference type="NCBIfam" id="TIGR01536">
    <property type="entry name" value="asn_synth_AEB"/>
    <property type="match status" value="1"/>
</dbReference>
<dbReference type="GO" id="GO:0005829">
    <property type="term" value="C:cytosol"/>
    <property type="evidence" value="ECO:0007669"/>
    <property type="project" value="TreeGrafter"/>
</dbReference>
<evidence type="ECO:0000256" key="8">
    <source>
        <dbReference type="PIRSR" id="PIRSR001589-1"/>
    </source>
</evidence>
<comment type="pathway">
    <text evidence="1">Amino-acid biosynthesis; L-asparagine biosynthesis; L-asparagine from L-aspartate (L-Gln route): step 1/1.</text>
</comment>
<organism evidence="11 12">
    <name type="scientific">Candidatus Gottesmanbacteria bacterium RIFCSPHIGHO2_01_FULL_47_48</name>
    <dbReference type="NCBI Taxonomy" id="1798381"/>
    <lineage>
        <taxon>Bacteria</taxon>
        <taxon>Candidatus Gottesmaniibacteriota</taxon>
    </lineage>
</organism>
<evidence type="ECO:0000259" key="10">
    <source>
        <dbReference type="PROSITE" id="PS51278"/>
    </source>
</evidence>
<dbReference type="InterPro" id="IPR017932">
    <property type="entry name" value="GATase_2_dom"/>
</dbReference>
<dbReference type="GO" id="GO:0005524">
    <property type="term" value="F:ATP binding"/>
    <property type="evidence" value="ECO:0007669"/>
    <property type="project" value="UniProtKB-KW"/>
</dbReference>
<reference evidence="11 12" key="1">
    <citation type="journal article" date="2016" name="Nat. Commun.">
        <title>Thousands of microbial genomes shed light on interconnected biogeochemical processes in an aquifer system.</title>
        <authorList>
            <person name="Anantharaman K."/>
            <person name="Brown C.T."/>
            <person name="Hug L.A."/>
            <person name="Sharon I."/>
            <person name="Castelle C.J."/>
            <person name="Probst A.J."/>
            <person name="Thomas B.C."/>
            <person name="Singh A."/>
            <person name="Wilkins M.J."/>
            <person name="Karaoz U."/>
            <person name="Brodie E.L."/>
            <person name="Williams K.H."/>
            <person name="Hubbard S.S."/>
            <person name="Banfield J.F."/>
        </authorList>
    </citation>
    <scope>NUCLEOTIDE SEQUENCE [LARGE SCALE GENOMIC DNA]</scope>
</reference>
<evidence type="ECO:0000256" key="6">
    <source>
        <dbReference type="ARBA" id="ARBA00022962"/>
    </source>
</evidence>
<evidence type="ECO:0000256" key="9">
    <source>
        <dbReference type="PIRSR" id="PIRSR001589-2"/>
    </source>
</evidence>
<keyword evidence="5 9" id="KW-0067">ATP-binding</keyword>
<dbReference type="InterPro" id="IPR001962">
    <property type="entry name" value="Asn_synthase"/>
</dbReference>
<dbReference type="Gene3D" id="3.60.20.10">
    <property type="entry name" value="Glutamine Phosphoribosylpyrophosphate, subunit 1, domain 1"/>
    <property type="match status" value="1"/>
</dbReference>
<keyword evidence="8" id="KW-0061">Asparagine biosynthesis</keyword>
<comment type="similarity">
    <text evidence="2">Belongs to the asparagine synthetase family.</text>
</comment>
<comment type="caution">
    <text evidence="11">The sequence shown here is derived from an EMBL/GenBank/DDBJ whole genome shotgun (WGS) entry which is preliminary data.</text>
</comment>
<dbReference type="Proteomes" id="UP000177871">
    <property type="component" value="Unassembled WGS sequence"/>
</dbReference>
<feature type="binding site" evidence="9">
    <location>
        <position position="97"/>
    </location>
    <ligand>
        <name>L-glutamine</name>
        <dbReference type="ChEBI" id="CHEBI:58359"/>
    </ligand>
</feature>
<sequence>MPIRVCGIYGFVGLKNRNLLQKMGQTLAHRGPDAQNEYIEDRIGLGYRRLAIIDTKGSFQPLFNEDKTIVLFYNGEIYNYKDLRSKLTKHLFKTDGDGETIIHWYEDHGPEGFKNLNGIFAFALLDKKKQQLLLVRDHLGIKPLYYFSNGNILAYASEIKAILPVLRSLKVKISSNNQTIQKYLLTRRHDDGENTFFQGIKRLPQGSFLELNLKSMEIEIEPYWALKPDHSLIAKTDEENIAKFRRLFVSIIRHQLMSEVPLGTALSGGLDSSAVVMAVNRAIEGNIGSIKDEDRQTVIGERQKTFSARFPNAANDETKYIDIVTRASSVDSHLVRPQRQEMWPDLQTVIYHQDEPMISSGPYAQWKVMELAHKNGIRVMLDGQGADEMLAGYDAYFFVYFRELLAKRDYGTLFQEVVNSLDILWKYLREKIAFLIGIKKSFAIKKLFNFETKESNKSNSTNNNLNKRLQEDLFETSLPSLLRYEDHNSMAHSIEARVPFLDHRLVEFVASLPSHYKIRNGWNKWIMRQALKDLLPEKILKRRWKVGFTTPEIAWLRDSATEVRKIFNSESFNSRPYFNTSVIKAKFEEFVAGKNDESMVFWRIINLELWLRIFIDK</sequence>
<dbReference type="InterPro" id="IPR029055">
    <property type="entry name" value="Ntn_hydrolases_N"/>
</dbReference>
<dbReference type="InterPro" id="IPR014729">
    <property type="entry name" value="Rossmann-like_a/b/a_fold"/>
</dbReference>
<dbReference type="Pfam" id="PF00733">
    <property type="entry name" value="Asn_synthase"/>
    <property type="match status" value="1"/>
</dbReference>
<dbReference type="SUPFAM" id="SSF56235">
    <property type="entry name" value="N-terminal nucleophile aminohydrolases (Ntn hydrolases)"/>
    <property type="match status" value="1"/>
</dbReference>
<keyword evidence="6 8" id="KW-0315">Glutamine amidotransferase</keyword>
<feature type="active site" description="For GATase activity" evidence="8">
    <location>
        <position position="6"/>
    </location>
</feature>
<dbReference type="EMBL" id="MFJK01000001">
    <property type="protein sequence ID" value="OGG19879.1"/>
    <property type="molecule type" value="Genomic_DNA"/>
</dbReference>
<dbReference type="InterPro" id="IPR051786">
    <property type="entry name" value="ASN_synthetase/amidase"/>
</dbReference>
<dbReference type="GO" id="GO:0006529">
    <property type="term" value="P:asparagine biosynthetic process"/>
    <property type="evidence" value="ECO:0007669"/>
    <property type="project" value="UniProtKB-KW"/>
</dbReference>
<dbReference type="AlphaFoldDB" id="A0A1F6A572"/>
<evidence type="ECO:0000313" key="11">
    <source>
        <dbReference type="EMBL" id="OGG19879.1"/>
    </source>
</evidence>
<dbReference type="PROSITE" id="PS51278">
    <property type="entry name" value="GATASE_TYPE_2"/>
    <property type="match status" value="1"/>
</dbReference>
<evidence type="ECO:0000256" key="7">
    <source>
        <dbReference type="ARBA" id="ARBA00048741"/>
    </source>
</evidence>
<evidence type="ECO:0000313" key="12">
    <source>
        <dbReference type="Proteomes" id="UP000177871"/>
    </source>
</evidence>
<gene>
    <name evidence="11" type="ORF">A2721_03200</name>
</gene>
<dbReference type="EC" id="6.3.5.4" evidence="3"/>
<evidence type="ECO:0000256" key="5">
    <source>
        <dbReference type="ARBA" id="ARBA00022840"/>
    </source>
</evidence>
<dbReference type="PIRSF" id="PIRSF001589">
    <property type="entry name" value="Asn_synthetase_glu-h"/>
    <property type="match status" value="1"/>
</dbReference>
<keyword evidence="8" id="KW-0028">Amino-acid biosynthesis</keyword>
<dbReference type="PANTHER" id="PTHR43284:SF1">
    <property type="entry name" value="ASPARAGINE SYNTHETASE"/>
    <property type="match status" value="1"/>
</dbReference>
<evidence type="ECO:0000256" key="3">
    <source>
        <dbReference type="ARBA" id="ARBA00012737"/>
    </source>
</evidence>
<dbReference type="Pfam" id="PF13537">
    <property type="entry name" value="GATase_7"/>
    <property type="match status" value="1"/>
</dbReference>
<dbReference type="CDD" id="cd00712">
    <property type="entry name" value="AsnB"/>
    <property type="match status" value="1"/>
</dbReference>
<dbReference type="PANTHER" id="PTHR43284">
    <property type="entry name" value="ASPARAGINE SYNTHETASE (GLUTAMINE-HYDROLYZING)"/>
    <property type="match status" value="1"/>
</dbReference>
<name>A0A1F6A572_9BACT</name>
<feature type="domain" description="Glutamine amidotransferase type-2" evidence="10">
    <location>
        <begin position="6"/>
        <end position="214"/>
    </location>
</feature>